<keyword evidence="1" id="KW-0699">rRNA-binding</keyword>
<dbReference type="InterPro" id="IPR002583">
    <property type="entry name" value="Ribosomal_bS20"/>
</dbReference>
<keyword evidence="4" id="KW-0687">Ribonucleoprotein</keyword>
<evidence type="ECO:0000256" key="6">
    <source>
        <dbReference type="ARBA" id="ARBA00035343"/>
    </source>
</evidence>
<evidence type="ECO:0000256" key="4">
    <source>
        <dbReference type="ARBA" id="ARBA00023274"/>
    </source>
</evidence>
<dbReference type="STRING" id="1802500.A2801_02045"/>
<organism evidence="8 9">
    <name type="scientific">Candidatus Woesebacteria bacterium RIFCSPHIGHO2_01_FULL_41_10</name>
    <dbReference type="NCBI Taxonomy" id="1802500"/>
    <lineage>
        <taxon>Bacteria</taxon>
        <taxon>Candidatus Woeseibacteriota</taxon>
    </lineage>
</organism>
<evidence type="ECO:0000313" key="8">
    <source>
        <dbReference type="EMBL" id="OGM29285.1"/>
    </source>
</evidence>
<reference evidence="8 9" key="1">
    <citation type="journal article" date="2016" name="Nat. Commun.">
        <title>Thousands of microbial genomes shed light on interconnected biogeochemical processes in an aquifer system.</title>
        <authorList>
            <person name="Anantharaman K."/>
            <person name="Brown C.T."/>
            <person name="Hug L.A."/>
            <person name="Sharon I."/>
            <person name="Castelle C.J."/>
            <person name="Probst A.J."/>
            <person name="Thomas B.C."/>
            <person name="Singh A."/>
            <person name="Wilkins M.J."/>
            <person name="Karaoz U."/>
            <person name="Brodie E.L."/>
            <person name="Williams K.H."/>
            <person name="Hubbard S.S."/>
            <person name="Banfield J.F."/>
        </authorList>
    </citation>
    <scope>NUCLEOTIDE SEQUENCE [LARGE SCALE GENOMIC DNA]</scope>
</reference>
<dbReference type="Proteomes" id="UP000177263">
    <property type="component" value="Unassembled WGS sequence"/>
</dbReference>
<dbReference type="GO" id="GO:0019843">
    <property type="term" value="F:rRNA binding"/>
    <property type="evidence" value="ECO:0007669"/>
    <property type="project" value="UniProtKB-KW"/>
</dbReference>
<protein>
    <recommendedName>
        <fullName evidence="5">Small ribosomal subunit protein bS20</fullName>
    </recommendedName>
    <alternativeName>
        <fullName evidence="6">30S ribosomal protein S20</fullName>
    </alternativeName>
</protein>
<dbReference type="SUPFAM" id="SSF46992">
    <property type="entry name" value="Ribosomal protein S20"/>
    <property type="match status" value="1"/>
</dbReference>
<evidence type="ECO:0000256" key="7">
    <source>
        <dbReference type="SAM" id="MobiDB-lite"/>
    </source>
</evidence>
<dbReference type="NCBIfam" id="TIGR00029">
    <property type="entry name" value="S20"/>
    <property type="match status" value="1"/>
</dbReference>
<gene>
    <name evidence="8" type="ORF">A2801_02045</name>
</gene>
<evidence type="ECO:0000256" key="2">
    <source>
        <dbReference type="ARBA" id="ARBA00022884"/>
    </source>
</evidence>
<dbReference type="Gene3D" id="1.20.58.110">
    <property type="entry name" value="Ribosomal protein S20"/>
    <property type="match status" value="1"/>
</dbReference>
<dbReference type="AlphaFoldDB" id="A0A1F7YS14"/>
<comment type="caution">
    <text evidence="8">The sequence shown here is derived from an EMBL/GenBank/DDBJ whole genome shotgun (WGS) entry which is preliminary data.</text>
</comment>
<proteinExistence type="predicted"/>
<keyword evidence="2" id="KW-0694">RNA-binding</keyword>
<keyword evidence="3" id="KW-0689">Ribosomal protein</keyword>
<evidence type="ECO:0000256" key="3">
    <source>
        <dbReference type="ARBA" id="ARBA00022980"/>
    </source>
</evidence>
<sequence length="79" mass="8599">MPVTKTAKRALRVSTRKQKNNARIKSNLEAALRIAKSSRAKDSIKTAASLADRAVKTGLIKKNKASRIKSSLSHLSKAK</sequence>
<feature type="region of interest" description="Disordered" evidence="7">
    <location>
        <begin position="1"/>
        <end position="21"/>
    </location>
</feature>
<name>A0A1F7YS14_9BACT</name>
<dbReference type="GO" id="GO:0003735">
    <property type="term" value="F:structural constituent of ribosome"/>
    <property type="evidence" value="ECO:0007669"/>
    <property type="project" value="InterPro"/>
</dbReference>
<evidence type="ECO:0000256" key="5">
    <source>
        <dbReference type="ARBA" id="ARBA00035136"/>
    </source>
</evidence>
<evidence type="ECO:0000256" key="1">
    <source>
        <dbReference type="ARBA" id="ARBA00022730"/>
    </source>
</evidence>
<dbReference type="GO" id="GO:1990904">
    <property type="term" value="C:ribonucleoprotein complex"/>
    <property type="evidence" value="ECO:0007669"/>
    <property type="project" value="UniProtKB-KW"/>
</dbReference>
<dbReference type="Pfam" id="PF01649">
    <property type="entry name" value="Ribosomal_S20p"/>
    <property type="match status" value="1"/>
</dbReference>
<dbReference type="GO" id="GO:0005840">
    <property type="term" value="C:ribosome"/>
    <property type="evidence" value="ECO:0007669"/>
    <property type="project" value="UniProtKB-KW"/>
</dbReference>
<accession>A0A1F7YS14</accession>
<evidence type="ECO:0000313" key="9">
    <source>
        <dbReference type="Proteomes" id="UP000177263"/>
    </source>
</evidence>
<dbReference type="EMBL" id="MGGM01000015">
    <property type="protein sequence ID" value="OGM29285.1"/>
    <property type="molecule type" value="Genomic_DNA"/>
</dbReference>
<dbReference type="InterPro" id="IPR036510">
    <property type="entry name" value="Ribosomal_bS20_sf"/>
</dbReference>
<dbReference type="GO" id="GO:0006412">
    <property type="term" value="P:translation"/>
    <property type="evidence" value="ECO:0007669"/>
    <property type="project" value="InterPro"/>
</dbReference>